<protein>
    <submittedName>
        <fullName evidence="2">Uncharacterized protein</fullName>
    </submittedName>
</protein>
<reference evidence="2" key="1">
    <citation type="journal article" date="2019" name="bioRxiv">
        <title>The Genome of the Zebra Mussel, Dreissena polymorpha: A Resource for Invasive Species Research.</title>
        <authorList>
            <person name="McCartney M.A."/>
            <person name="Auch B."/>
            <person name="Kono T."/>
            <person name="Mallez S."/>
            <person name="Zhang Y."/>
            <person name="Obille A."/>
            <person name="Becker A."/>
            <person name="Abrahante J.E."/>
            <person name="Garbe J."/>
            <person name="Badalamenti J.P."/>
            <person name="Herman A."/>
            <person name="Mangelson H."/>
            <person name="Liachko I."/>
            <person name="Sullivan S."/>
            <person name="Sone E.D."/>
            <person name="Koren S."/>
            <person name="Silverstein K.A.T."/>
            <person name="Beckman K.B."/>
            <person name="Gohl D.M."/>
        </authorList>
    </citation>
    <scope>NUCLEOTIDE SEQUENCE</scope>
    <source>
        <strain evidence="2">Duluth1</strain>
        <tissue evidence="2">Whole animal</tissue>
    </source>
</reference>
<keyword evidence="1" id="KW-0812">Transmembrane</keyword>
<keyword evidence="3" id="KW-1185">Reference proteome</keyword>
<accession>A0A9D4KNS3</accession>
<name>A0A9D4KNS3_DREPO</name>
<evidence type="ECO:0000313" key="2">
    <source>
        <dbReference type="EMBL" id="KAH3843335.1"/>
    </source>
</evidence>
<reference evidence="2" key="2">
    <citation type="submission" date="2020-11" db="EMBL/GenBank/DDBJ databases">
        <authorList>
            <person name="McCartney M.A."/>
            <person name="Auch B."/>
            <person name="Kono T."/>
            <person name="Mallez S."/>
            <person name="Becker A."/>
            <person name="Gohl D.M."/>
            <person name="Silverstein K.A.T."/>
            <person name="Koren S."/>
            <person name="Bechman K.B."/>
            <person name="Herman A."/>
            <person name="Abrahante J.E."/>
            <person name="Garbe J."/>
        </authorList>
    </citation>
    <scope>NUCLEOTIDE SEQUENCE</scope>
    <source>
        <strain evidence="2">Duluth1</strain>
        <tissue evidence="2">Whole animal</tissue>
    </source>
</reference>
<keyword evidence="1" id="KW-1133">Transmembrane helix</keyword>
<dbReference type="EMBL" id="JAIWYP010000004">
    <property type="protein sequence ID" value="KAH3843335.1"/>
    <property type="molecule type" value="Genomic_DNA"/>
</dbReference>
<dbReference type="Proteomes" id="UP000828390">
    <property type="component" value="Unassembled WGS sequence"/>
</dbReference>
<gene>
    <name evidence="2" type="ORF">DPMN_116850</name>
</gene>
<organism evidence="2 3">
    <name type="scientific">Dreissena polymorpha</name>
    <name type="common">Zebra mussel</name>
    <name type="synonym">Mytilus polymorpha</name>
    <dbReference type="NCBI Taxonomy" id="45954"/>
    <lineage>
        <taxon>Eukaryota</taxon>
        <taxon>Metazoa</taxon>
        <taxon>Spiralia</taxon>
        <taxon>Lophotrochozoa</taxon>
        <taxon>Mollusca</taxon>
        <taxon>Bivalvia</taxon>
        <taxon>Autobranchia</taxon>
        <taxon>Heteroconchia</taxon>
        <taxon>Euheterodonta</taxon>
        <taxon>Imparidentia</taxon>
        <taxon>Neoheterodontei</taxon>
        <taxon>Myida</taxon>
        <taxon>Dreissenoidea</taxon>
        <taxon>Dreissenidae</taxon>
        <taxon>Dreissena</taxon>
    </lineage>
</organism>
<sequence>MVEQGLRLCGWTEMTGCWGYREDNFWFYPFFLGETNFHCAFYIGLFLREEREREIEREMIERERSE</sequence>
<comment type="caution">
    <text evidence="2">The sequence shown here is derived from an EMBL/GenBank/DDBJ whole genome shotgun (WGS) entry which is preliminary data.</text>
</comment>
<evidence type="ECO:0000313" key="3">
    <source>
        <dbReference type="Proteomes" id="UP000828390"/>
    </source>
</evidence>
<keyword evidence="1" id="KW-0472">Membrane</keyword>
<dbReference type="AlphaFoldDB" id="A0A9D4KNS3"/>
<proteinExistence type="predicted"/>
<evidence type="ECO:0000256" key="1">
    <source>
        <dbReference type="SAM" id="Phobius"/>
    </source>
</evidence>
<feature type="transmembrane region" description="Helical" evidence="1">
    <location>
        <begin position="25"/>
        <end position="47"/>
    </location>
</feature>